<accession>A0A8J7YQ74</accession>
<proteinExistence type="predicted"/>
<name>A0A8J7YQ74_9ARCH</name>
<reference evidence="2" key="1">
    <citation type="submission" date="2021-05" db="EMBL/GenBank/DDBJ databases">
        <title>Genomic insights into ecological role and evolution of a novel Thermoplasmata order Candidatus Sysuiplasmatales.</title>
        <authorList>
            <person name="Yuan Y."/>
        </authorList>
    </citation>
    <scope>NUCLEOTIDE SEQUENCE</scope>
    <source>
        <strain evidence="2">TUT19-bin139</strain>
        <strain evidence="1">YP2-bin.285</strain>
    </source>
</reference>
<evidence type="ECO:0000313" key="2">
    <source>
        <dbReference type="EMBL" id="MBX8644885.1"/>
    </source>
</evidence>
<organism evidence="2 3">
    <name type="scientific">Candidatus Sysuiplasma superficiale</name>
    <dbReference type="NCBI Taxonomy" id="2823368"/>
    <lineage>
        <taxon>Archaea</taxon>
        <taxon>Methanobacteriati</taxon>
        <taxon>Thermoplasmatota</taxon>
        <taxon>Thermoplasmata</taxon>
        <taxon>Candidatus Sysuiplasmatales</taxon>
        <taxon>Candidatus Sysuiplasmataceae</taxon>
        <taxon>Candidatus Sysuiplasma</taxon>
    </lineage>
</organism>
<dbReference type="Proteomes" id="UP000750197">
    <property type="component" value="Unassembled WGS sequence"/>
</dbReference>
<protein>
    <submittedName>
        <fullName evidence="2">Uncharacterized protein</fullName>
    </submittedName>
</protein>
<dbReference type="AlphaFoldDB" id="A0A8J7YQ74"/>
<evidence type="ECO:0000313" key="3">
    <source>
        <dbReference type="Proteomes" id="UP000750197"/>
    </source>
</evidence>
<dbReference type="EMBL" id="JAHEAC010000117">
    <property type="protein sequence ID" value="MBX8644885.1"/>
    <property type="molecule type" value="Genomic_DNA"/>
</dbReference>
<comment type="caution">
    <text evidence="2">The sequence shown here is derived from an EMBL/GenBank/DDBJ whole genome shotgun (WGS) entry which is preliminary data.</text>
</comment>
<gene>
    <name evidence="1" type="ORF">J9259_03020</name>
    <name evidence="2" type="ORF">KIY12_09245</name>
</gene>
<evidence type="ECO:0000313" key="1">
    <source>
        <dbReference type="EMBL" id="MBX8631479.1"/>
    </source>
</evidence>
<dbReference type="Proteomes" id="UP000716004">
    <property type="component" value="Unassembled WGS sequence"/>
</dbReference>
<sequence>MVIHVRAITNAEGNRLRTIVRHPKDPIELRRTQVVLSSTQGFTPPYIATEVRQNDYFLS</sequence>
<dbReference type="EMBL" id="JAGVSJ010000005">
    <property type="protein sequence ID" value="MBX8631479.1"/>
    <property type="molecule type" value="Genomic_DNA"/>
</dbReference>